<dbReference type="InterPro" id="IPR039420">
    <property type="entry name" value="WalR-like"/>
</dbReference>
<evidence type="ECO:0000256" key="5">
    <source>
        <dbReference type="ARBA" id="ARBA00023163"/>
    </source>
</evidence>
<dbReference type="GO" id="GO:0032993">
    <property type="term" value="C:protein-DNA complex"/>
    <property type="evidence" value="ECO:0007669"/>
    <property type="project" value="TreeGrafter"/>
</dbReference>
<dbReference type="AlphaFoldDB" id="A0A7S8HAC5"/>
<gene>
    <name evidence="8" type="ORF">HW532_00175</name>
</gene>
<dbReference type="Gene3D" id="3.40.50.2300">
    <property type="match status" value="1"/>
</dbReference>
<evidence type="ECO:0000256" key="6">
    <source>
        <dbReference type="PROSITE-ProRule" id="PRU00169"/>
    </source>
</evidence>
<dbReference type="GO" id="GO:0005829">
    <property type="term" value="C:cytosol"/>
    <property type="evidence" value="ECO:0007669"/>
    <property type="project" value="TreeGrafter"/>
</dbReference>
<comment type="caution">
    <text evidence="6">Lacks conserved residue(s) required for the propagation of feature annotation.</text>
</comment>
<keyword evidence="3" id="KW-0805">Transcription regulation</keyword>
<evidence type="ECO:0000256" key="4">
    <source>
        <dbReference type="ARBA" id="ARBA00023125"/>
    </source>
</evidence>
<accession>A0A7S8HAC5</accession>
<dbReference type="InterPro" id="IPR001789">
    <property type="entry name" value="Sig_transdc_resp-reg_receiver"/>
</dbReference>
<evidence type="ECO:0000256" key="3">
    <source>
        <dbReference type="ARBA" id="ARBA00023015"/>
    </source>
</evidence>
<keyword evidence="1" id="KW-0597">Phosphoprotein</keyword>
<dbReference type="PANTHER" id="PTHR48111">
    <property type="entry name" value="REGULATOR OF RPOS"/>
    <property type="match status" value="1"/>
</dbReference>
<keyword evidence="9" id="KW-1185">Reference proteome</keyword>
<keyword evidence="5" id="KW-0804">Transcription</keyword>
<keyword evidence="2" id="KW-0902">Two-component regulatory system</keyword>
<dbReference type="GO" id="GO:0000976">
    <property type="term" value="F:transcription cis-regulatory region binding"/>
    <property type="evidence" value="ECO:0007669"/>
    <property type="project" value="TreeGrafter"/>
</dbReference>
<evidence type="ECO:0000256" key="1">
    <source>
        <dbReference type="ARBA" id="ARBA00022553"/>
    </source>
</evidence>
<dbReference type="Proteomes" id="UP000593594">
    <property type="component" value="Chromosome"/>
</dbReference>
<proteinExistence type="predicted"/>
<reference evidence="8 9" key="1">
    <citation type="submission" date="2020-06" db="EMBL/GenBank/DDBJ databases">
        <title>Genome sequence of 2 isolates from Red Sea Mangroves.</title>
        <authorList>
            <person name="Sefrji F."/>
            <person name="Michoud G."/>
            <person name="Merlino G."/>
            <person name="Daffonchio D."/>
        </authorList>
    </citation>
    <scope>NUCLEOTIDE SEQUENCE [LARGE SCALE GENOMIC DNA]</scope>
    <source>
        <strain evidence="8 9">R1DC25</strain>
    </source>
</reference>
<evidence type="ECO:0000259" key="7">
    <source>
        <dbReference type="PROSITE" id="PS50110"/>
    </source>
</evidence>
<dbReference type="CDD" id="cd00156">
    <property type="entry name" value="REC"/>
    <property type="match status" value="1"/>
</dbReference>
<keyword evidence="4" id="KW-0238">DNA-binding</keyword>
<dbReference type="PROSITE" id="PS50110">
    <property type="entry name" value="RESPONSE_REGULATORY"/>
    <property type="match status" value="1"/>
</dbReference>
<feature type="domain" description="Response regulatory" evidence="7">
    <location>
        <begin position="3"/>
        <end position="119"/>
    </location>
</feature>
<dbReference type="SMART" id="SM00448">
    <property type="entry name" value="REC"/>
    <property type="match status" value="1"/>
</dbReference>
<protein>
    <submittedName>
        <fullName evidence="8">Response regulator</fullName>
    </submittedName>
</protein>
<evidence type="ECO:0000256" key="2">
    <source>
        <dbReference type="ARBA" id="ARBA00023012"/>
    </source>
</evidence>
<dbReference type="KEGG" id="kmn:HW532_00175"/>
<dbReference type="Pfam" id="PF00072">
    <property type="entry name" value="Response_reg"/>
    <property type="match status" value="1"/>
</dbReference>
<organism evidence="8 9">
    <name type="scientific">Kaustia mangrovi</name>
    <dbReference type="NCBI Taxonomy" id="2593653"/>
    <lineage>
        <taxon>Bacteria</taxon>
        <taxon>Pseudomonadati</taxon>
        <taxon>Pseudomonadota</taxon>
        <taxon>Alphaproteobacteria</taxon>
        <taxon>Hyphomicrobiales</taxon>
        <taxon>Parvibaculaceae</taxon>
        <taxon>Kaustia</taxon>
    </lineage>
</organism>
<evidence type="ECO:0000313" key="9">
    <source>
        <dbReference type="Proteomes" id="UP000593594"/>
    </source>
</evidence>
<dbReference type="EMBL" id="CP058214">
    <property type="protein sequence ID" value="QPC41296.1"/>
    <property type="molecule type" value="Genomic_DNA"/>
</dbReference>
<evidence type="ECO:0000313" key="8">
    <source>
        <dbReference type="EMBL" id="QPC41296.1"/>
    </source>
</evidence>
<dbReference type="PANTHER" id="PTHR48111:SF1">
    <property type="entry name" value="TWO-COMPONENT RESPONSE REGULATOR ORR33"/>
    <property type="match status" value="1"/>
</dbReference>
<dbReference type="SUPFAM" id="SSF52172">
    <property type="entry name" value="CheY-like"/>
    <property type="match status" value="1"/>
</dbReference>
<dbReference type="GO" id="GO:0000156">
    <property type="term" value="F:phosphorelay response regulator activity"/>
    <property type="evidence" value="ECO:0007669"/>
    <property type="project" value="TreeGrafter"/>
</dbReference>
<dbReference type="InterPro" id="IPR011006">
    <property type="entry name" value="CheY-like_superfamily"/>
</dbReference>
<dbReference type="RefSeq" id="WP_213162511.1">
    <property type="nucleotide sequence ID" value="NZ_CP058214.1"/>
</dbReference>
<name>A0A7S8HAC5_9HYPH</name>
<sequence>MTQCLIIDGSAPDRRQLADLLAPYDFAVDIAGDGVAALERCRRDMPDLIMVSDRLDGISALDFIRRLRSTRRGLEPVVFICARDADAEAIGTAIWEGATECLMKPFDSDVLDFKLNQFGLVETMAAPVAAMG</sequence>
<dbReference type="GO" id="GO:0006355">
    <property type="term" value="P:regulation of DNA-templated transcription"/>
    <property type="evidence" value="ECO:0007669"/>
    <property type="project" value="TreeGrafter"/>
</dbReference>